<feature type="compositionally biased region" description="Pro residues" evidence="1">
    <location>
        <begin position="67"/>
        <end position="76"/>
    </location>
</feature>
<sequence>MHQKYHNHHEPTNKKGRREEGQHLFTSSIHPPGFTSRHTSDFGAGEGEEITTTISSASRLQMVPDSLSPPPPTPPPHHGHPCHPYLPSSTHPSLPPSSPDTPPSNYVTPAMPNVS</sequence>
<dbReference type="Proteomes" id="UP001292094">
    <property type="component" value="Unassembled WGS sequence"/>
</dbReference>
<feature type="region of interest" description="Disordered" evidence="1">
    <location>
        <begin position="1"/>
        <end position="115"/>
    </location>
</feature>
<feature type="compositionally biased region" description="Low complexity" evidence="1">
    <location>
        <begin position="82"/>
        <end position="92"/>
    </location>
</feature>
<evidence type="ECO:0000313" key="2">
    <source>
        <dbReference type="EMBL" id="KAK4307836.1"/>
    </source>
</evidence>
<feature type="compositionally biased region" description="Pro residues" evidence="1">
    <location>
        <begin position="93"/>
        <end position="102"/>
    </location>
</feature>
<evidence type="ECO:0000256" key="1">
    <source>
        <dbReference type="SAM" id="MobiDB-lite"/>
    </source>
</evidence>
<feature type="compositionally biased region" description="Basic and acidic residues" evidence="1">
    <location>
        <begin position="8"/>
        <end position="22"/>
    </location>
</feature>
<proteinExistence type="predicted"/>
<comment type="caution">
    <text evidence="2">The sequence shown here is derived from an EMBL/GenBank/DDBJ whole genome shotgun (WGS) entry which is preliminary data.</text>
</comment>
<reference evidence="2" key="1">
    <citation type="submission" date="2023-11" db="EMBL/GenBank/DDBJ databases">
        <title>Genome assemblies of two species of porcelain crab, Petrolisthes cinctipes and Petrolisthes manimaculis (Anomura: Porcellanidae).</title>
        <authorList>
            <person name="Angst P."/>
        </authorList>
    </citation>
    <scope>NUCLEOTIDE SEQUENCE</scope>
    <source>
        <strain evidence="2">PB745_02</strain>
        <tissue evidence="2">Gill</tissue>
    </source>
</reference>
<organism evidence="2 3">
    <name type="scientific">Petrolisthes manimaculis</name>
    <dbReference type="NCBI Taxonomy" id="1843537"/>
    <lineage>
        <taxon>Eukaryota</taxon>
        <taxon>Metazoa</taxon>
        <taxon>Ecdysozoa</taxon>
        <taxon>Arthropoda</taxon>
        <taxon>Crustacea</taxon>
        <taxon>Multicrustacea</taxon>
        <taxon>Malacostraca</taxon>
        <taxon>Eumalacostraca</taxon>
        <taxon>Eucarida</taxon>
        <taxon>Decapoda</taxon>
        <taxon>Pleocyemata</taxon>
        <taxon>Anomura</taxon>
        <taxon>Galatheoidea</taxon>
        <taxon>Porcellanidae</taxon>
        <taxon>Petrolisthes</taxon>
    </lineage>
</organism>
<keyword evidence="3" id="KW-1185">Reference proteome</keyword>
<gene>
    <name evidence="2" type="ORF">Pmani_020393</name>
</gene>
<dbReference type="EMBL" id="JAWZYT010001961">
    <property type="protein sequence ID" value="KAK4307836.1"/>
    <property type="molecule type" value="Genomic_DNA"/>
</dbReference>
<protein>
    <submittedName>
        <fullName evidence="2">Uncharacterized protein</fullName>
    </submittedName>
</protein>
<accession>A0AAE1U4E8</accession>
<feature type="compositionally biased region" description="Polar residues" evidence="1">
    <location>
        <begin position="50"/>
        <end position="59"/>
    </location>
</feature>
<evidence type="ECO:0000313" key="3">
    <source>
        <dbReference type="Proteomes" id="UP001292094"/>
    </source>
</evidence>
<dbReference type="AlphaFoldDB" id="A0AAE1U4E8"/>
<name>A0AAE1U4E8_9EUCA</name>